<keyword evidence="3" id="KW-1185">Reference proteome</keyword>
<dbReference type="InterPro" id="IPR053354">
    <property type="entry name" value="MGDG_epimerase"/>
</dbReference>
<organism evidence="2 3">
    <name type="scientific">Tilletia controversa</name>
    <name type="common">dwarf bunt fungus</name>
    <dbReference type="NCBI Taxonomy" id="13291"/>
    <lineage>
        <taxon>Eukaryota</taxon>
        <taxon>Fungi</taxon>
        <taxon>Dikarya</taxon>
        <taxon>Basidiomycota</taxon>
        <taxon>Ustilaginomycotina</taxon>
        <taxon>Exobasidiomycetes</taxon>
        <taxon>Tilletiales</taxon>
        <taxon>Tilletiaceae</taxon>
        <taxon>Tilletia</taxon>
    </lineage>
</organism>
<protein>
    <submittedName>
        <fullName evidence="2">Uncharacterized protein</fullName>
    </submittedName>
</protein>
<name>A0A8X7MVJ6_9BASI</name>
<sequence>MSDSDRNKQQDTALLASTAHPQVRDILNDGGLVGTQLGEAMIRVIDVQLKLHAEQDRRYREMVDERDEDIALPVTQPGSGDGQDNVLPTEGGDVQHAPTLFAHAAARVAIELGRASKAEARKIAKRVPLVDSLAFKSAIVNLFVRLPYSVFSQALRYASTAGASQTKDTEGVAGSDGTAATIDEWIIRNEKYMRARLILEQHFDGDSTMSQAEEADVDPSISQLRIDQSESHWKQFMVGLERDATSVFSFGSDTKASSNSTIRIERPDKVELPGLLLLDHHRKDAIEINTLSAFHSRFESMTFGALKGLDWSNVLVAGGIALAALTSITDEEAKTSESSDIDLYLWGLTVDQANDKLQEIEKVFVSNLPLDNGTGKPVKYAVLRNSQTITFIPQRYPYRRVQVVLKLCPNPMSILLNFDLDQVAIGYTGDEVWMLPRASRALVTGYTTFTMDLIHGSFLAPRKATQDGRVFKYAQRGYGLRFLPSYIAALPTVSLKQKTTTEADVPEESLPRDELHVTLREECARVAWWLAQQNAMFKLPFSERIQISMVSVDSRTAISGEVAERSSLSGWQLFVRHVALWEYAQLGYFILNQDRESWVEEAYGEDPLAYQDGPEFRWDADFSLEQLEEAVKSASKLEESKLDCGLNALGVLPDRSHHYRTPKKEFDELVRVDTEKWVNERIPLKRSILASSLREAFLEPLVTMVHLPKNLRAHLESRMQGSPSRFADVTKPGAPSHHNVANWVDAEAAAVIRSDSELVLSYWIYGPDPKRKQEVQGGETGDAVIAPHWQLVSREKDEVYEIVHAFRRAHRDLCIEAGLRNRSVRRQVSRRLVRPTERSERDAFRRWACMRAQEYTGWYGDTEEWAMLRAPRLAVFRRFELTNEEVMGLEDEVIQLDWDEDDEDDDSQAAQPDSYQPPQTVQEWIAGPYTGPQSDNWKLWYRQRIPPAELLPALVAGWDKRNQPGGQLNMERRTEGSLGGSRGEAEQAPGILHLLSF</sequence>
<comment type="caution">
    <text evidence="2">The sequence shown here is derived from an EMBL/GenBank/DDBJ whole genome shotgun (WGS) entry which is preliminary data.</text>
</comment>
<gene>
    <name evidence="2" type="ORF">A4X06_0g3291</name>
</gene>
<reference evidence="2" key="2">
    <citation type="journal article" date="2019" name="IMA Fungus">
        <title>Genome sequencing and comparison of five Tilletia species to identify candidate genes for the detection of regulated species infecting wheat.</title>
        <authorList>
            <person name="Nguyen H.D.T."/>
            <person name="Sultana T."/>
            <person name="Kesanakurti P."/>
            <person name="Hambleton S."/>
        </authorList>
    </citation>
    <scope>NUCLEOTIDE SEQUENCE</scope>
    <source>
        <strain evidence="2">DAOMC 236426</strain>
    </source>
</reference>
<reference evidence="2" key="1">
    <citation type="submission" date="2016-04" db="EMBL/GenBank/DDBJ databases">
        <authorList>
            <person name="Nguyen H.D."/>
            <person name="Samba Siva P."/>
            <person name="Cullis J."/>
            <person name="Levesque C.A."/>
            <person name="Hambleton S."/>
        </authorList>
    </citation>
    <scope>NUCLEOTIDE SEQUENCE</scope>
    <source>
        <strain evidence="2">DAOMC 236426</strain>
    </source>
</reference>
<dbReference type="AlphaFoldDB" id="A0A8X7MVJ6"/>
<accession>A0A8X7MVJ6</accession>
<evidence type="ECO:0000313" key="2">
    <source>
        <dbReference type="EMBL" id="KAE8249313.1"/>
    </source>
</evidence>
<dbReference type="EMBL" id="LWDE02000291">
    <property type="protein sequence ID" value="KAE8249313.1"/>
    <property type="molecule type" value="Genomic_DNA"/>
</dbReference>
<proteinExistence type="predicted"/>
<dbReference type="PANTHER" id="PTHR43558:SF6">
    <property type="entry name" value="REDUCTASE, PUTATIVE (AFU_ORTHOLOGUE AFUA_3G10540)-RELATED"/>
    <property type="match status" value="1"/>
</dbReference>
<dbReference type="PANTHER" id="PTHR43558">
    <property type="entry name" value="REDUCTASE, PUTATIVE (AFU_ORTHOLOGUE AFUA_3G10540)-RELATED"/>
    <property type="match status" value="1"/>
</dbReference>
<evidence type="ECO:0000256" key="1">
    <source>
        <dbReference type="SAM" id="MobiDB-lite"/>
    </source>
</evidence>
<evidence type="ECO:0000313" key="3">
    <source>
        <dbReference type="Proteomes" id="UP000077684"/>
    </source>
</evidence>
<feature type="region of interest" description="Disordered" evidence="1">
    <location>
        <begin position="962"/>
        <end position="985"/>
    </location>
</feature>
<dbReference type="Proteomes" id="UP000077684">
    <property type="component" value="Unassembled WGS sequence"/>
</dbReference>